<keyword evidence="12" id="KW-1185">Reference proteome</keyword>
<dbReference type="Proteomes" id="UP000053660">
    <property type="component" value="Unassembled WGS sequence"/>
</dbReference>
<dbReference type="PROSITE" id="PS00107">
    <property type="entry name" value="PROTEIN_KINASE_ATP"/>
    <property type="match status" value="1"/>
</dbReference>
<keyword evidence="3 8" id="KW-0547">Nucleotide-binding</keyword>
<evidence type="ECO:0000256" key="1">
    <source>
        <dbReference type="ARBA" id="ARBA00004167"/>
    </source>
</evidence>
<gene>
    <name evidence="11" type="ORF">OESDEN_06587</name>
</gene>
<dbReference type="PROSITE" id="PS00109">
    <property type="entry name" value="PROTEIN_KINASE_TYR"/>
    <property type="match status" value="1"/>
</dbReference>
<dbReference type="InterPro" id="IPR001245">
    <property type="entry name" value="Ser-Thr/Tyr_kinase_cat_dom"/>
</dbReference>
<dbReference type="PROSITE" id="PS50011">
    <property type="entry name" value="PROTEIN_KINASE_DOM"/>
    <property type="match status" value="1"/>
</dbReference>
<dbReference type="Gene3D" id="1.10.510.10">
    <property type="entry name" value="Transferase(Phosphotransferase) domain 1"/>
    <property type="match status" value="1"/>
</dbReference>
<dbReference type="InterPro" id="IPR000719">
    <property type="entry name" value="Prot_kinase_dom"/>
</dbReference>
<dbReference type="InterPro" id="IPR008266">
    <property type="entry name" value="Tyr_kinase_AS"/>
</dbReference>
<feature type="domain" description="Protein kinase" evidence="10">
    <location>
        <begin position="156"/>
        <end position="457"/>
    </location>
</feature>
<proteinExistence type="predicted"/>
<evidence type="ECO:0000259" key="10">
    <source>
        <dbReference type="PROSITE" id="PS50011"/>
    </source>
</evidence>
<evidence type="ECO:0000256" key="6">
    <source>
        <dbReference type="ARBA" id="ARBA00023137"/>
    </source>
</evidence>
<dbReference type="Gene3D" id="3.30.200.20">
    <property type="entry name" value="Phosphorylase Kinase, domain 1"/>
    <property type="match status" value="1"/>
</dbReference>
<organism evidence="11 12">
    <name type="scientific">Oesophagostomum dentatum</name>
    <name type="common">Nodular worm</name>
    <dbReference type="NCBI Taxonomy" id="61180"/>
    <lineage>
        <taxon>Eukaryota</taxon>
        <taxon>Metazoa</taxon>
        <taxon>Ecdysozoa</taxon>
        <taxon>Nematoda</taxon>
        <taxon>Chromadorea</taxon>
        <taxon>Rhabditida</taxon>
        <taxon>Rhabditina</taxon>
        <taxon>Rhabditomorpha</taxon>
        <taxon>Strongyloidea</taxon>
        <taxon>Strongylidae</taxon>
        <taxon>Oesophagostomum</taxon>
    </lineage>
</organism>
<evidence type="ECO:0000313" key="11">
    <source>
        <dbReference type="EMBL" id="KHJ93501.1"/>
    </source>
</evidence>
<dbReference type="AlphaFoldDB" id="A0A0B1TBH3"/>
<dbReference type="InterPro" id="IPR017441">
    <property type="entry name" value="Protein_kinase_ATP_BS"/>
</dbReference>
<dbReference type="GO" id="GO:0005524">
    <property type="term" value="F:ATP binding"/>
    <property type="evidence" value="ECO:0007669"/>
    <property type="project" value="UniProtKB-UniRule"/>
</dbReference>
<dbReference type="InterPro" id="IPR050122">
    <property type="entry name" value="RTK"/>
</dbReference>
<sequence length="557" mass="61720">MFPHLREGSGSTESNNGGLGDSMTSMWENLAPHWQLAVVGGGVLTLLLILLLFCCICCCRTRKKASKGRAGASAAHSLLPTTNPPSVVNSATNSAYYQRKLNGTSTPIVNRSGIGTGPMEMASLLPSHAVPPPYSDGFPVPAEEPYHILEIPANQIKLGDLLGEGQFGVVYKGFWTGGLISGDPLQVAIKSVRPDATNADRASLEEEIRTVASFDHPHVVRLLGVSYLNGRLSAVFEYMVNGDLHEFLRIRAPSHPDHNPADDSADFMSIATQHFLDISPSLNPLVVIMISPLQVYVMIRRRIPQSVLQIAYGMEYLASMSFVHRDLASRNCLVGDQRIIKIADFGLMRSCYDGDYYKMVHRSWMPVRWMAKEALEQGRFSEASDVWSFGVTLWEIWSYGRQPYGSASNQTVIELIANRHLLECPPNCPTNIYGLMIECWNANPDRRPTFSEIHSRLQSWSVVSPAHSILQHAQRTSASSQSGTIIWGWMSRTDEQGVVVDADRSVPAADDAAATRGRREPVDAEGCELCILRRRRLGLARFHKIMCPYNWVEGRPL</sequence>
<evidence type="ECO:0000313" key="12">
    <source>
        <dbReference type="Proteomes" id="UP000053660"/>
    </source>
</evidence>
<keyword evidence="6" id="KW-0829">Tyrosine-protein kinase</keyword>
<dbReference type="GO" id="GO:0005886">
    <property type="term" value="C:plasma membrane"/>
    <property type="evidence" value="ECO:0007669"/>
    <property type="project" value="TreeGrafter"/>
</dbReference>
<keyword evidence="9" id="KW-0812">Transmembrane</keyword>
<keyword evidence="2" id="KW-0808">Transferase</keyword>
<protein>
    <submittedName>
        <fullName evidence="11">Protein tyrosine kinase</fullName>
    </submittedName>
</protein>
<evidence type="ECO:0000256" key="7">
    <source>
        <dbReference type="ARBA" id="ARBA00051243"/>
    </source>
</evidence>
<evidence type="ECO:0000256" key="2">
    <source>
        <dbReference type="ARBA" id="ARBA00022679"/>
    </source>
</evidence>
<dbReference type="GO" id="GO:0043235">
    <property type="term" value="C:receptor complex"/>
    <property type="evidence" value="ECO:0007669"/>
    <property type="project" value="TreeGrafter"/>
</dbReference>
<dbReference type="InterPro" id="IPR011009">
    <property type="entry name" value="Kinase-like_dom_sf"/>
</dbReference>
<feature type="binding site" evidence="8">
    <location>
        <position position="190"/>
    </location>
    <ligand>
        <name>ATP</name>
        <dbReference type="ChEBI" id="CHEBI:30616"/>
    </ligand>
</feature>
<dbReference type="EMBL" id="KN550740">
    <property type="protein sequence ID" value="KHJ93501.1"/>
    <property type="molecule type" value="Genomic_DNA"/>
</dbReference>
<dbReference type="GO" id="GO:0017147">
    <property type="term" value="F:Wnt-protein binding"/>
    <property type="evidence" value="ECO:0007669"/>
    <property type="project" value="TreeGrafter"/>
</dbReference>
<dbReference type="SMART" id="SM00219">
    <property type="entry name" value="TyrKc"/>
    <property type="match status" value="1"/>
</dbReference>
<accession>A0A0B1TBH3</accession>
<dbReference type="PANTHER" id="PTHR24416">
    <property type="entry name" value="TYROSINE-PROTEIN KINASE RECEPTOR"/>
    <property type="match status" value="1"/>
</dbReference>
<dbReference type="PRINTS" id="PR00109">
    <property type="entry name" value="TYRKINASE"/>
</dbReference>
<dbReference type="FunFam" id="1.10.510.10:FF:000554">
    <property type="entry name" value="Predicted protein"/>
    <property type="match status" value="1"/>
</dbReference>
<keyword evidence="9" id="KW-1133">Transmembrane helix</keyword>
<feature type="transmembrane region" description="Helical" evidence="9">
    <location>
        <begin position="34"/>
        <end position="59"/>
    </location>
</feature>
<dbReference type="CDD" id="cd00192">
    <property type="entry name" value="PTKc"/>
    <property type="match status" value="1"/>
</dbReference>
<dbReference type="InterPro" id="IPR020635">
    <property type="entry name" value="Tyr_kinase_cat_dom"/>
</dbReference>
<dbReference type="OrthoDB" id="2431000at2759"/>
<reference evidence="11 12" key="1">
    <citation type="submission" date="2014-03" db="EMBL/GenBank/DDBJ databases">
        <title>Draft genome of the hookworm Oesophagostomum dentatum.</title>
        <authorList>
            <person name="Mitreva M."/>
        </authorList>
    </citation>
    <scope>NUCLEOTIDE SEQUENCE [LARGE SCALE GENOMIC DNA]</scope>
    <source>
        <strain evidence="11 12">OD-Hann</strain>
    </source>
</reference>
<evidence type="ECO:0000256" key="8">
    <source>
        <dbReference type="PROSITE-ProRule" id="PRU10141"/>
    </source>
</evidence>
<evidence type="ECO:0000256" key="3">
    <source>
        <dbReference type="ARBA" id="ARBA00022741"/>
    </source>
</evidence>
<dbReference type="GO" id="GO:0007169">
    <property type="term" value="P:cell surface receptor protein tyrosine kinase signaling pathway"/>
    <property type="evidence" value="ECO:0007669"/>
    <property type="project" value="TreeGrafter"/>
</dbReference>
<comment type="subcellular location">
    <subcellularLocation>
        <location evidence="1">Membrane</location>
        <topology evidence="1">Single-pass membrane protein</topology>
    </subcellularLocation>
</comment>
<dbReference type="PANTHER" id="PTHR24416:SF611">
    <property type="entry name" value="TYROSINE-PROTEIN KINASE TRANSMEMBRANE RECEPTOR ROR"/>
    <property type="match status" value="1"/>
</dbReference>
<dbReference type="Pfam" id="PF07714">
    <property type="entry name" value="PK_Tyr_Ser-Thr"/>
    <property type="match status" value="1"/>
</dbReference>
<name>A0A0B1TBH3_OESDE</name>
<keyword evidence="9" id="KW-0472">Membrane</keyword>
<comment type="catalytic activity">
    <reaction evidence="7">
        <text>L-tyrosyl-[protein] + ATP = O-phospho-L-tyrosyl-[protein] + ADP + H(+)</text>
        <dbReference type="Rhea" id="RHEA:10596"/>
        <dbReference type="Rhea" id="RHEA-COMP:10136"/>
        <dbReference type="Rhea" id="RHEA-COMP:20101"/>
        <dbReference type="ChEBI" id="CHEBI:15378"/>
        <dbReference type="ChEBI" id="CHEBI:30616"/>
        <dbReference type="ChEBI" id="CHEBI:46858"/>
        <dbReference type="ChEBI" id="CHEBI:61978"/>
        <dbReference type="ChEBI" id="CHEBI:456216"/>
        <dbReference type="EC" id="2.7.10.1"/>
    </reaction>
</comment>
<evidence type="ECO:0000256" key="9">
    <source>
        <dbReference type="SAM" id="Phobius"/>
    </source>
</evidence>
<dbReference type="SUPFAM" id="SSF56112">
    <property type="entry name" value="Protein kinase-like (PK-like)"/>
    <property type="match status" value="1"/>
</dbReference>
<dbReference type="GO" id="GO:0004714">
    <property type="term" value="F:transmembrane receptor protein tyrosine kinase activity"/>
    <property type="evidence" value="ECO:0007669"/>
    <property type="project" value="UniProtKB-EC"/>
</dbReference>
<keyword evidence="5 8" id="KW-0067">ATP-binding</keyword>
<evidence type="ECO:0000256" key="5">
    <source>
        <dbReference type="ARBA" id="ARBA00022840"/>
    </source>
</evidence>
<evidence type="ECO:0000256" key="4">
    <source>
        <dbReference type="ARBA" id="ARBA00022777"/>
    </source>
</evidence>
<keyword evidence="4 11" id="KW-0418">Kinase</keyword>